<proteinExistence type="predicted"/>
<name>A0ABW2F751_9GAMM</name>
<dbReference type="Proteomes" id="UP001596411">
    <property type="component" value="Unassembled WGS sequence"/>
</dbReference>
<sequence>MANDFYEVNTDLQPFTRARSSVLDAEFAGIESGFEKLPSQSRLLSGNSNFVTAGGAANAITVSAPTTWTAYTGKDGYRLSIKITTANTGSVTLNVDGLGAKACVRLDGDALEAGDLQVNGVYDFFYNNSTGKFHVAAWNSFVTAAETAATNAASSEASASASASSASSSAASATTSATASANYATKTDDFASGSDNSAKSWAIGGTGNGQPSSGSAKDWATKAEDSTVDGTNFSALHHAAKAAASAASVNLPNITGNATKVLRAKSDESGLEYFDADSRFAQLSGGSNANFSTMPQVGGNRLVESGGFHFAGEGARDANSIAGDDPHWLEVTNNPGDGATGNQLFRMNSYGDSAYGNNIHSCRYYGDLQTPTAIGNGAFLMSWGFRGYDGSELSQSAAAFQCLSTEAWNASSHGSKFRLEVTPNGSTSRELMSEVTQHGISVGGAVTPGWHQNYRVVEISGKGTAIRGHVSQPEVALTNNAFYDTAYEYGATGFAQTYLQTNNGQHLWQSAPFGSAGGAITMQNVMEIDENYDWHVDSTKTSGSGHSIRKQVASDAGNLVVDMGNNTSQSRFYAVSQDGANAANAALKVNRDGVTSRSINAGGTINASGADYAEYMRKSDGCGVIPKGGVVGINGDGMLTDKYSESVSFAIKSTNPSYVGGDTWGSPENLGLADPNHDDVDYEQKRAEFMKCLEAERLKWDRIAFCGQVPVDASAQVGDYLVPLESSGKITVTGVSNPTFEQYVSSVGKVIKIGDDGRPIVIVKTS</sequence>
<evidence type="ECO:0000256" key="1">
    <source>
        <dbReference type="SAM" id="MobiDB-lite"/>
    </source>
</evidence>
<keyword evidence="3" id="KW-1185">Reference proteome</keyword>
<dbReference type="EMBL" id="JBHSZP010000049">
    <property type="protein sequence ID" value="MFC7091869.1"/>
    <property type="molecule type" value="Genomic_DNA"/>
</dbReference>
<dbReference type="RefSeq" id="WP_346064153.1">
    <property type="nucleotide sequence ID" value="NZ_BAAADR010000045.1"/>
</dbReference>
<organism evidence="2 3">
    <name type="scientific">Halomonas salifodinae</name>
    <dbReference type="NCBI Taxonomy" id="438745"/>
    <lineage>
        <taxon>Bacteria</taxon>
        <taxon>Pseudomonadati</taxon>
        <taxon>Pseudomonadota</taxon>
        <taxon>Gammaproteobacteria</taxon>
        <taxon>Oceanospirillales</taxon>
        <taxon>Halomonadaceae</taxon>
        <taxon>Halomonas</taxon>
    </lineage>
</organism>
<reference evidence="3" key="1">
    <citation type="journal article" date="2019" name="Int. J. Syst. Evol. Microbiol.">
        <title>The Global Catalogue of Microorganisms (GCM) 10K type strain sequencing project: providing services to taxonomists for standard genome sequencing and annotation.</title>
        <authorList>
            <consortium name="The Broad Institute Genomics Platform"/>
            <consortium name="The Broad Institute Genome Sequencing Center for Infectious Disease"/>
            <person name="Wu L."/>
            <person name="Ma J."/>
        </authorList>
    </citation>
    <scope>NUCLEOTIDE SEQUENCE [LARGE SCALE GENOMIC DNA]</scope>
    <source>
        <strain evidence="3">CGMCC 1.13666</strain>
    </source>
</reference>
<protein>
    <recommendedName>
        <fullName evidence="4">Tail fiber protein</fullName>
    </recommendedName>
</protein>
<accession>A0ABW2F751</accession>
<evidence type="ECO:0000313" key="3">
    <source>
        <dbReference type="Proteomes" id="UP001596411"/>
    </source>
</evidence>
<gene>
    <name evidence="2" type="ORF">ACFQH5_20195</name>
</gene>
<evidence type="ECO:0008006" key="4">
    <source>
        <dbReference type="Google" id="ProtNLM"/>
    </source>
</evidence>
<evidence type="ECO:0000313" key="2">
    <source>
        <dbReference type="EMBL" id="MFC7091869.1"/>
    </source>
</evidence>
<feature type="region of interest" description="Disordered" evidence="1">
    <location>
        <begin position="201"/>
        <end position="223"/>
    </location>
</feature>
<comment type="caution">
    <text evidence="2">The sequence shown here is derived from an EMBL/GenBank/DDBJ whole genome shotgun (WGS) entry which is preliminary data.</text>
</comment>